<name>A0A151G0Y6_LACPN</name>
<reference evidence="4 6" key="1">
    <citation type="submission" date="2016-03" db="EMBL/GenBank/DDBJ databases">
        <title>Comparative genomics of 54 Lactobacillus plantarum strains reveals genomic uncoupling from niche constraints.</title>
        <authorList>
            <person name="Martino M.E."/>
        </authorList>
    </citation>
    <scope>NUCLEOTIDE SEQUENCE [LARGE SCALE GENOMIC DNA]</scope>
    <source>
        <strain evidence="4 6">Nizo2260</strain>
    </source>
</reference>
<evidence type="ECO:0000259" key="3">
    <source>
        <dbReference type="Pfam" id="PF02517"/>
    </source>
</evidence>
<sequence length="230" mass="25571">MSKSHSTNRTVTWLLNIVKLIGLFALYQLAMIPTMMPAIRHGFSATATLIAGVASLVLLGSLIWWLVTIYRRQAPIVTSLSRPTRPVLTIVGLFILVELGNVLAGLIVKQTPENQVILDKVFTTSPVINVVMMAVLAPIVEELIFRGLMYRWLFPRVTNWVSFTVALVFASLVFALAHTLSFSPALLAYLPIAVVLTFTYVWFNDIRYSIALHIINNSLAMVGMLTLLSR</sequence>
<evidence type="ECO:0000256" key="2">
    <source>
        <dbReference type="SAM" id="Phobius"/>
    </source>
</evidence>
<dbReference type="GO" id="GO:0080120">
    <property type="term" value="P:CAAX-box protein maturation"/>
    <property type="evidence" value="ECO:0007669"/>
    <property type="project" value="UniProtKB-ARBA"/>
</dbReference>
<dbReference type="OMA" id="ESSIMHF"/>
<dbReference type="Proteomes" id="UP000595466">
    <property type="component" value="Chromosome"/>
</dbReference>
<dbReference type="GO" id="GO:0008237">
    <property type="term" value="F:metallopeptidase activity"/>
    <property type="evidence" value="ECO:0007669"/>
    <property type="project" value="UniProtKB-KW"/>
</dbReference>
<feature type="transmembrane region" description="Helical" evidence="2">
    <location>
        <begin position="12"/>
        <end position="30"/>
    </location>
</feature>
<feature type="transmembrane region" description="Helical" evidence="2">
    <location>
        <begin position="87"/>
        <end position="107"/>
    </location>
</feature>
<protein>
    <submittedName>
        <fullName evidence="5">CPBP family intramembrane metalloprotease</fullName>
    </submittedName>
    <submittedName>
        <fullName evidence="4">Membrane-bound protease CAAX family</fullName>
    </submittedName>
</protein>
<dbReference type="InterPro" id="IPR003675">
    <property type="entry name" value="Rce1/LyrA-like_dom"/>
</dbReference>
<organism evidence="4 6">
    <name type="scientific">Lactiplantibacillus plantarum</name>
    <name type="common">Lactobacillus plantarum</name>
    <dbReference type="NCBI Taxonomy" id="1590"/>
    <lineage>
        <taxon>Bacteria</taxon>
        <taxon>Bacillati</taxon>
        <taxon>Bacillota</taxon>
        <taxon>Bacilli</taxon>
        <taxon>Lactobacillales</taxon>
        <taxon>Lactobacillaceae</taxon>
        <taxon>Lactiplantibacillus</taxon>
    </lineage>
</organism>
<keyword evidence="5" id="KW-0378">Hydrolase</keyword>
<dbReference type="PANTHER" id="PTHR36435:SF1">
    <property type="entry name" value="CAAX AMINO TERMINAL PROTEASE FAMILY PROTEIN"/>
    <property type="match status" value="1"/>
</dbReference>
<evidence type="ECO:0000313" key="5">
    <source>
        <dbReference type="EMBL" id="QQM60320.1"/>
    </source>
</evidence>
<comment type="similarity">
    <text evidence="1">Belongs to the UPF0177 family.</text>
</comment>
<keyword evidence="2" id="KW-0472">Membrane</keyword>
<dbReference type="Pfam" id="PF02517">
    <property type="entry name" value="Rce1-like"/>
    <property type="match status" value="1"/>
</dbReference>
<dbReference type="Proteomes" id="UP000076989">
    <property type="component" value="Unassembled WGS sequence"/>
</dbReference>
<feature type="transmembrane region" description="Helical" evidence="2">
    <location>
        <begin position="42"/>
        <end position="67"/>
    </location>
</feature>
<feature type="transmembrane region" description="Helical" evidence="2">
    <location>
        <begin position="186"/>
        <end position="203"/>
    </location>
</feature>
<dbReference type="GO" id="GO:0006508">
    <property type="term" value="P:proteolysis"/>
    <property type="evidence" value="ECO:0007669"/>
    <property type="project" value="UniProtKB-KW"/>
</dbReference>
<dbReference type="RefSeq" id="WP_011101204.1">
    <property type="nucleotide sequence ID" value="NZ_AP018405.1"/>
</dbReference>
<keyword evidence="5" id="KW-0482">Metalloprotease</keyword>
<dbReference type="GO" id="GO:0004175">
    <property type="term" value="F:endopeptidase activity"/>
    <property type="evidence" value="ECO:0007669"/>
    <property type="project" value="UniProtKB-ARBA"/>
</dbReference>
<reference evidence="5 7" key="2">
    <citation type="submission" date="2020-12" db="EMBL/GenBank/DDBJ databases">
        <title>Whole genome sequencing of Lactobacillus plantarum PC518.</title>
        <authorList>
            <person name="Guo Q."/>
        </authorList>
    </citation>
    <scope>NUCLEOTIDE SEQUENCE [LARGE SCALE GENOMIC DNA]</scope>
    <source>
        <strain evidence="5 7">PC518</strain>
    </source>
</reference>
<evidence type="ECO:0000313" key="4">
    <source>
        <dbReference type="EMBL" id="KZU05342.1"/>
    </source>
</evidence>
<dbReference type="EMBL" id="LUWI01000018">
    <property type="protein sequence ID" value="KZU05342.1"/>
    <property type="molecule type" value="Genomic_DNA"/>
</dbReference>
<feature type="transmembrane region" description="Helical" evidence="2">
    <location>
        <begin position="157"/>
        <end position="180"/>
    </location>
</feature>
<keyword evidence="2" id="KW-1133">Transmembrane helix</keyword>
<dbReference type="GeneID" id="77217419"/>
<keyword evidence="4" id="KW-0645">Protease</keyword>
<feature type="transmembrane region" description="Helical" evidence="2">
    <location>
        <begin position="210"/>
        <end position="228"/>
    </location>
</feature>
<dbReference type="AlphaFoldDB" id="A0A151G0Y6"/>
<gene>
    <name evidence="5" type="ORF">JH395_11380</name>
    <name evidence="4" type="ORF">Nizo2260_1322</name>
</gene>
<proteinExistence type="inferred from homology"/>
<keyword evidence="2" id="KW-0812">Transmembrane</keyword>
<evidence type="ECO:0000313" key="6">
    <source>
        <dbReference type="Proteomes" id="UP000076989"/>
    </source>
</evidence>
<dbReference type="EMBL" id="CP066817">
    <property type="protein sequence ID" value="QQM60320.1"/>
    <property type="molecule type" value="Genomic_DNA"/>
</dbReference>
<evidence type="ECO:0000313" key="7">
    <source>
        <dbReference type="Proteomes" id="UP000595466"/>
    </source>
</evidence>
<evidence type="ECO:0000256" key="1">
    <source>
        <dbReference type="ARBA" id="ARBA00009067"/>
    </source>
</evidence>
<feature type="domain" description="CAAX prenyl protease 2/Lysostaphin resistance protein A-like" evidence="3">
    <location>
        <begin position="125"/>
        <end position="218"/>
    </location>
</feature>
<feature type="transmembrane region" description="Helical" evidence="2">
    <location>
        <begin position="127"/>
        <end position="145"/>
    </location>
</feature>
<dbReference type="PANTHER" id="PTHR36435">
    <property type="entry name" value="SLR1288 PROTEIN"/>
    <property type="match status" value="1"/>
</dbReference>
<dbReference type="InterPro" id="IPR052710">
    <property type="entry name" value="CAAX_protease"/>
</dbReference>
<accession>A0A151G0Y6</accession>